<dbReference type="PANTHER" id="PTHR48051">
    <property type="match status" value="1"/>
</dbReference>
<dbReference type="OrthoDB" id="676979at2759"/>
<evidence type="ECO:0000313" key="6">
    <source>
        <dbReference type="Proteomes" id="UP000053766"/>
    </source>
</evidence>
<dbReference type="SMART" id="SM00369">
    <property type="entry name" value="LRR_TYP"/>
    <property type="match status" value="6"/>
</dbReference>
<keyword evidence="6" id="KW-1185">Reference proteome</keyword>
<dbReference type="SMART" id="SM00364">
    <property type="entry name" value="LRR_BAC"/>
    <property type="match status" value="5"/>
</dbReference>
<dbReference type="SUPFAM" id="SSF52058">
    <property type="entry name" value="L domain-like"/>
    <property type="match status" value="1"/>
</dbReference>
<dbReference type="PANTHER" id="PTHR48051:SF39">
    <property type="entry name" value="P53-INDUCED DEATH DOMAIN PROTEIN 1"/>
    <property type="match status" value="1"/>
</dbReference>
<evidence type="ECO:0000313" key="5">
    <source>
        <dbReference type="EMBL" id="KJH49208.1"/>
    </source>
</evidence>
<dbReference type="InterPro" id="IPR055414">
    <property type="entry name" value="LRR_R13L4/SHOC2-like"/>
</dbReference>
<evidence type="ECO:0000256" key="1">
    <source>
        <dbReference type="ARBA" id="ARBA00022614"/>
    </source>
</evidence>
<dbReference type="InterPro" id="IPR001611">
    <property type="entry name" value="Leu-rich_rpt"/>
</dbReference>
<dbReference type="Pfam" id="PF23598">
    <property type="entry name" value="LRR_14"/>
    <property type="match status" value="1"/>
</dbReference>
<dbReference type="FunFam" id="3.80.10.10:FF:000281">
    <property type="entry name" value="Leucine-rich repeat protein soc-2"/>
    <property type="match status" value="1"/>
</dbReference>
<comment type="similarity">
    <text evidence="3">Belongs to the SHOC2 family.</text>
</comment>
<dbReference type="Proteomes" id="UP000053766">
    <property type="component" value="Unassembled WGS sequence"/>
</dbReference>
<accession>A0A0D8XX51</accession>
<dbReference type="PROSITE" id="PS51450">
    <property type="entry name" value="LRR"/>
    <property type="match status" value="2"/>
</dbReference>
<dbReference type="EMBL" id="KN716242">
    <property type="protein sequence ID" value="KJH49208.1"/>
    <property type="molecule type" value="Genomic_DNA"/>
</dbReference>
<dbReference type="STRING" id="29172.A0A0D8XX51"/>
<organism evidence="5 6">
    <name type="scientific">Dictyocaulus viviparus</name>
    <name type="common">Bovine lungworm</name>
    <dbReference type="NCBI Taxonomy" id="29172"/>
    <lineage>
        <taxon>Eukaryota</taxon>
        <taxon>Metazoa</taxon>
        <taxon>Ecdysozoa</taxon>
        <taxon>Nematoda</taxon>
        <taxon>Chromadorea</taxon>
        <taxon>Rhabditida</taxon>
        <taxon>Rhabditina</taxon>
        <taxon>Rhabditomorpha</taxon>
        <taxon>Strongyloidea</taxon>
        <taxon>Metastrongylidae</taxon>
        <taxon>Dictyocaulus</taxon>
    </lineage>
</organism>
<reference evidence="5 6" key="1">
    <citation type="submission" date="2013-11" db="EMBL/GenBank/DDBJ databases">
        <title>Draft genome of the bovine lungworm Dictyocaulus viviparus.</title>
        <authorList>
            <person name="Mitreva M."/>
        </authorList>
    </citation>
    <scope>NUCLEOTIDE SEQUENCE [LARGE SCALE GENOMIC DNA]</scope>
    <source>
        <strain evidence="5 6">HannoverDv2000</strain>
    </source>
</reference>
<dbReference type="InterPro" id="IPR032675">
    <property type="entry name" value="LRR_dom_sf"/>
</dbReference>
<evidence type="ECO:0000259" key="4">
    <source>
        <dbReference type="Pfam" id="PF23598"/>
    </source>
</evidence>
<feature type="domain" description="Disease resistance R13L4/SHOC-2-like LRR" evidence="4">
    <location>
        <begin position="100"/>
        <end position="225"/>
    </location>
</feature>
<dbReference type="InterPro" id="IPR050216">
    <property type="entry name" value="LRR_domain-containing"/>
</dbReference>
<dbReference type="AlphaFoldDB" id="A0A0D8XX51"/>
<keyword evidence="1" id="KW-0433">Leucine-rich repeat</keyword>
<dbReference type="Gene3D" id="3.80.10.10">
    <property type="entry name" value="Ribonuclease Inhibitor"/>
    <property type="match status" value="2"/>
</dbReference>
<evidence type="ECO:0000256" key="3">
    <source>
        <dbReference type="ARBA" id="ARBA00023786"/>
    </source>
</evidence>
<reference evidence="6" key="2">
    <citation type="journal article" date="2016" name="Sci. Rep.">
        <title>Dictyocaulus viviparus genome, variome and transcriptome elucidate lungworm biology and support future intervention.</title>
        <authorList>
            <person name="McNulty S.N."/>
            <person name="Strube C."/>
            <person name="Rosa B.A."/>
            <person name="Martin J.C."/>
            <person name="Tyagi R."/>
            <person name="Choi Y.J."/>
            <person name="Wang Q."/>
            <person name="Hallsworth Pepin K."/>
            <person name="Zhang X."/>
            <person name="Ozersky P."/>
            <person name="Wilson R.K."/>
            <person name="Sternberg P.W."/>
            <person name="Gasser R.B."/>
            <person name="Mitreva M."/>
        </authorList>
    </citation>
    <scope>NUCLEOTIDE SEQUENCE [LARGE SCALE GENOMIC DNA]</scope>
    <source>
        <strain evidence="6">HannoverDv2000</strain>
    </source>
</reference>
<name>A0A0D8XX51_DICVI</name>
<gene>
    <name evidence="5" type="ORF">DICVIV_04648</name>
</gene>
<evidence type="ECO:0000256" key="2">
    <source>
        <dbReference type="ARBA" id="ARBA00022737"/>
    </source>
</evidence>
<protein>
    <submittedName>
        <fullName evidence="5">Leucine Rich repeat-containing domain protein</fullName>
    </submittedName>
</protein>
<sequence>MRKEQMLLSTGSIEHGRMMGTAIMDSTFLAVFLTIAVSQTINMEHNRINKIPIGIFSRAAGLTKLNLKENELLSLPLDMGSWTSITELNLSTNQLKVLPEDVEKLINLEILVLSNNQLKRLPAQIGNLKKLRELDLEENDLETIPSEIGFLLQLTKLWVQSNKLVSLPRTIGNLASLQDLRIGENSLSSVPEEIGHLDCLKSLYLNDNPSLHNLPFELALCSSLEIMSIENCPLSQIPPEITAGGPSLVIQVTNINNAAS</sequence>
<dbReference type="Pfam" id="PF13855">
    <property type="entry name" value="LRR_8"/>
    <property type="match status" value="1"/>
</dbReference>
<dbReference type="GO" id="GO:0005737">
    <property type="term" value="C:cytoplasm"/>
    <property type="evidence" value="ECO:0007669"/>
    <property type="project" value="TreeGrafter"/>
</dbReference>
<proteinExistence type="inferred from homology"/>
<keyword evidence="2" id="KW-0677">Repeat</keyword>
<dbReference type="InterPro" id="IPR003591">
    <property type="entry name" value="Leu-rich_rpt_typical-subtyp"/>
</dbReference>